<keyword evidence="3" id="KW-1185">Reference proteome</keyword>
<feature type="region of interest" description="Disordered" evidence="1">
    <location>
        <begin position="1"/>
        <end position="35"/>
    </location>
</feature>
<keyword evidence="2" id="KW-1133">Transmembrane helix</keyword>
<feature type="transmembrane region" description="Helical" evidence="2">
    <location>
        <begin position="155"/>
        <end position="178"/>
    </location>
</feature>
<dbReference type="GeneID" id="103019906"/>
<gene>
    <name evidence="4" type="primary">FCRL6</name>
</gene>
<dbReference type="RefSeq" id="XP_028019666.2">
    <property type="nucleotide sequence ID" value="XM_028163865.2"/>
</dbReference>
<keyword evidence="2" id="KW-0472">Membrane</keyword>
<name>A0A452C9R3_BALAC</name>
<accession>A0A452C9R3</accession>
<proteinExistence type="predicted"/>
<keyword evidence="2" id="KW-0812">Transmembrane</keyword>
<dbReference type="AlphaFoldDB" id="A0A452C9R3"/>
<dbReference type="InParanoid" id="A0A452C9R3"/>
<organism evidence="3 4">
    <name type="scientific">Balaenoptera acutorostrata</name>
    <name type="common">Common minke whale</name>
    <name type="synonym">Balaena rostrata</name>
    <dbReference type="NCBI Taxonomy" id="9767"/>
    <lineage>
        <taxon>Eukaryota</taxon>
        <taxon>Metazoa</taxon>
        <taxon>Chordata</taxon>
        <taxon>Craniata</taxon>
        <taxon>Vertebrata</taxon>
        <taxon>Euteleostomi</taxon>
        <taxon>Mammalia</taxon>
        <taxon>Eutheria</taxon>
        <taxon>Laurasiatheria</taxon>
        <taxon>Artiodactyla</taxon>
        <taxon>Whippomorpha</taxon>
        <taxon>Cetacea</taxon>
        <taxon>Mysticeti</taxon>
        <taxon>Balaenopteridae</taxon>
        <taxon>Balaenoptera</taxon>
    </lineage>
</organism>
<dbReference type="InterPro" id="IPR013783">
    <property type="entry name" value="Ig-like_fold"/>
</dbReference>
<evidence type="ECO:0000256" key="2">
    <source>
        <dbReference type="SAM" id="Phobius"/>
    </source>
</evidence>
<sequence>MAQVQEPTPLVSSVGGARGQPLSSSSPSTRRATPCKTGACIQNSASQQPRRETPGFTAVCCPGSCVLSSAHLETHQPSCGAPPLRSSFYLSGDTLRNHVTPLGGAVSFLFPVTSEQDAGNHACEAENSVSKETSKPETLSVEGPRVLSAPTSINWLVPWLPASLLGMTVIAAALLGYFRPWRKTVLSLDFMKAGQSCFKVYLCSGRKMEPGPELDEEAAGVGDHELKIWPLPPRNLPPAPGGEEHPLYVNVHCQNENDEGVIYSVVRTIPKESEARPAQSAQREKVRWDPCSFLILCVTSAPSP</sequence>
<evidence type="ECO:0000256" key="1">
    <source>
        <dbReference type="SAM" id="MobiDB-lite"/>
    </source>
</evidence>
<dbReference type="Gene3D" id="2.60.40.10">
    <property type="entry name" value="Immunoglobulins"/>
    <property type="match status" value="1"/>
</dbReference>
<evidence type="ECO:0000313" key="3">
    <source>
        <dbReference type="Proteomes" id="UP001652580"/>
    </source>
</evidence>
<reference evidence="4" key="2">
    <citation type="submission" date="2025-08" db="UniProtKB">
        <authorList>
            <consortium name="RefSeq"/>
        </authorList>
    </citation>
    <scope>IDENTIFICATION</scope>
</reference>
<evidence type="ECO:0000313" key="4">
    <source>
        <dbReference type="RefSeq" id="XP_028019666.2"/>
    </source>
</evidence>
<dbReference type="Proteomes" id="UP001652580">
    <property type="component" value="Chromosome 1"/>
</dbReference>
<dbReference type="STRING" id="310752.A0A452C9R3"/>
<protein>
    <submittedName>
        <fullName evidence="4">Fc receptor-like protein 6</fullName>
    </submittedName>
</protein>
<reference evidence="3" key="1">
    <citation type="submission" date="2025-05" db="UniProtKB">
        <authorList>
            <consortium name="RefSeq"/>
        </authorList>
    </citation>
    <scope>NUCLEOTIDE SEQUENCE [LARGE SCALE GENOMIC DNA]</scope>
</reference>